<feature type="transmembrane region" description="Helical" evidence="1">
    <location>
        <begin position="327"/>
        <end position="350"/>
    </location>
</feature>
<protein>
    <submittedName>
        <fullName evidence="3">Cbb3-type cytochrome c oxidase subunit I</fullName>
    </submittedName>
</protein>
<evidence type="ECO:0000313" key="3">
    <source>
        <dbReference type="EMBL" id="MBI2877024.1"/>
    </source>
</evidence>
<feature type="transmembrane region" description="Helical" evidence="1">
    <location>
        <begin position="671"/>
        <end position="697"/>
    </location>
</feature>
<feature type="transmembrane region" description="Helical" evidence="1">
    <location>
        <begin position="362"/>
        <end position="380"/>
    </location>
</feature>
<sequence>MSAPSSKMAISSAWLQVAILTFATGFLVLGYLAYVIHTEHPPIPERVNNPDGAVLFTGKDVMAGQHIFQKYGLMQFGTIFGHGAYLGPDFTAQYLHHAAQEMLSFYGEGQASGPEIRARVEAELKTNRHDSGTDTLTYTAGQAYAFERMVGFYQGWFGPSDQQVGLLRPHLADAAEVRRLTAYFSWAAWVAAATRPGTDYSYTNNWPEEPLVGNRPTAQAFLASVLSLIALLGGIGLVMFAVGRYNLLGWHRLDEEDPEARLTFRPPEEVRLTPAQRATAWYFLVVAGLFLLQGLLGGANAHYHVEPEGFYGVRISNWLPYNLSRMWHVQLALFFVSASFLAMGIFIAPMIAGREPKHQEKLAIALFGAVVLVVVGSLLGEAASLKDYISRSGPWFWIGSQGWEYLDLGRLWQVLLTLGMLIWVVILFRSIRNRLAGEHPGNLPYLFLYSALSIPLFYAAGMVFGKQANFAVVDFWRFWVVHLWVEDFLELFTTIMVAYIFVLLGVVRTSTATRVVYLDVILYSIGGVIGTMHHLYFSGAPAVHMALGAFFSAMEVIPLVLLTYEAWHFMRLGGQEKERSVLGASSAAFPHKWAVMFLVAVGFWNFLGAGVFGFLINLPIVSYYEIGTQFTANHGHGAMMGVYGMLAIGFFMFVARYFIPPDTRSEKAMKYSFWSLNIGLAWMLFANLVPIGIVQLYDSFQNGYWHARELAFFQQPWIRVIEWLRMPGDLLFILGGILPVVYLALRMFANRNRYGQLPAEMDTEELVYEPGTSPKP</sequence>
<evidence type="ECO:0000313" key="4">
    <source>
        <dbReference type="Proteomes" id="UP000769766"/>
    </source>
</evidence>
<name>A0A932CPP1_UNCTE</name>
<dbReference type="GO" id="GO:0004129">
    <property type="term" value="F:cytochrome-c oxidase activity"/>
    <property type="evidence" value="ECO:0007669"/>
    <property type="project" value="InterPro"/>
</dbReference>
<dbReference type="AlphaFoldDB" id="A0A932CPP1"/>
<feature type="transmembrane region" description="Helical" evidence="1">
    <location>
        <begin position="595"/>
        <end position="620"/>
    </location>
</feature>
<dbReference type="GO" id="GO:0009060">
    <property type="term" value="P:aerobic respiration"/>
    <property type="evidence" value="ECO:0007669"/>
    <property type="project" value="InterPro"/>
</dbReference>
<keyword evidence="1" id="KW-1133">Transmembrane helix</keyword>
<feature type="domain" description="Nitric oxide reductase subunit B cytochrome c-like" evidence="2">
    <location>
        <begin position="44"/>
        <end position="207"/>
    </location>
</feature>
<feature type="transmembrane region" description="Helical" evidence="1">
    <location>
        <begin position="516"/>
        <end position="536"/>
    </location>
</feature>
<feature type="transmembrane region" description="Helical" evidence="1">
    <location>
        <begin position="484"/>
        <end position="504"/>
    </location>
</feature>
<dbReference type="InterPro" id="IPR036927">
    <property type="entry name" value="Cyt_c_oxase-like_su1_sf"/>
</dbReference>
<feature type="transmembrane region" description="Helical" evidence="1">
    <location>
        <begin position="542"/>
        <end position="562"/>
    </location>
</feature>
<keyword evidence="1" id="KW-0812">Transmembrane</keyword>
<comment type="caution">
    <text evidence="3">The sequence shown here is derived from an EMBL/GenBank/DDBJ whole genome shotgun (WGS) entry which is preliminary data.</text>
</comment>
<feature type="transmembrane region" description="Helical" evidence="1">
    <location>
        <begin position="12"/>
        <end position="34"/>
    </location>
</feature>
<keyword evidence="1" id="KW-0472">Membrane</keyword>
<accession>A0A932CPP1</accession>
<dbReference type="Pfam" id="PF22085">
    <property type="entry name" value="NorB_cytochrome_c-like"/>
    <property type="match status" value="1"/>
</dbReference>
<evidence type="ECO:0000256" key="1">
    <source>
        <dbReference type="SAM" id="Phobius"/>
    </source>
</evidence>
<dbReference type="Gene3D" id="1.20.210.10">
    <property type="entry name" value="Cytochrome c oxidase-like, subunit I domain"/>
    <property type="match status" value="1"/>
</dbReference>
<dbReference type="PANTHER" id="PTHR10422:SF38">
    <property type="entry name" value="CYTOCHROME B SUBUNIT OF NITRIC OXIDE REDUCTASE"/>
    <property type="match status" value="1"/>
</dbReference>
<feature type="transmembrane region" description="Helical" evidence="1">
    <location>
        <begin position="281"/>
        <end position="303"/>
    </location>
</feature>
<dbReference type="InterPro" id="IPR054309">
    <property type="entry name" value="NorB_cytochrome_c-like"/>
</dbReference>
<feature type="transmembrane region" description="Helical" evidence="1">
    <location>
        <begin position="411"/>
        <end position="431"/>
    </location>
</feature>
<gene>
    <name evidence="3" type="ORF">HYY20_09100</name>
</gene>
<dbReference type="GO" id="GO:0016020">
    <property type="term" value="C:membrane"/>
    <property type="evidence" value="ECO:0007669"/>
    <property type="project" value="InterPro"/>
</dbReference>
<dbReference type="SUPFAM" id="SSF81442">
    <property type="entry name" value="Cytochrome c oxidase subunit I-like"/>
    <property type="match status" value="1"/>
</dbReference>
<organism evidence="3 4">
    <name type="scientific">Tectimicrobiota bacterium</name>
    <dbReference type="NCBI Taxonomy" id="2528274"/>
    <lineage>
        <taxon>Bacteria</taxon>
        <taxon>Pseudomonadati</taxon>
        <taxon>Nitrospinota/Tectimicrobiota group</taxon>
        <taxon>Candidatus Tectimicrobiota</taxon>
    </lineage>
</organism>
<feature type="transmembrane region" description="Helical" evidence="1">
    <location>
        <begin position="220"/>
        <end position="242"/>
    </location>
</feature>
<feature type="transmembrane region" description="Helical" evidence="1">
    <location>
        <begin position="640"/>
        <end position="659"/>
    </location>
</feature>
<feature type="transmembrane region" description="Helical" evidence="1">
    <location>
        <begin position="730"/>
        <end position="749"/>
    </location>
</feature>
<dbReference type="EMBL" id="JACPRF010000274">
    <property type="protein sequence ID" value="MBI2877024.1"/>
    <property type="molecule type" value="Genomic_DNA"/>
</dbReference>
<dbReference type="InterPro" id="IPR000883">
    <property type="entry name" value="Cyt_C_Oxase_1"/>
</dbReference>
<reference evidence="3" key="1">
    <citation type="submission" date="2020-07" db="EMBL/GenBank/DDBJ databases">
        <title>Huge and variable diversity of episymbiotic CPR bacteria and DPANN archaea in groundwater ecosystems.</title>
        <authorList>
            <person name="He C.Y."/>
            <person name="Keren R."/>
            <person name="Whittaker M."/>
            <person name="Farag I.F."/>
            <person name="Doudna J."/>
            <person name="Cate J.H.D."/>
            <person name="Banfield J.F."/>
        </authorList>
    </citation>
    <scope>NUCLEOTIDE SEQUENCE</scope>
    <source>
        <strain evidence="3">NC_groundwater_672_Ag_B-0.1um_62_36</strain>
    </source>
</reference>
<dbReference type="GO" id="GO:0020037">
    <property type="term" value="F:heme binding"/>
    <property type="evidence" value="ECO:0007669"/>
    <property type="project" value="InterPro"/>
</dbReference>
<feature type="transmembrane region" description="Helical" evidence="1">
    <location>
        <begin position="443"/>
        <end position="464"/>
    </location>
</feature>
<dbReference type="PANTHER" id="PTHR10422">
    <property type="entry name" value="CYTOCHROME C OXIDASE SUBUNIT 1"/>
    <property type="match status" value="1"/>
</dbReference>
<dbReference type="Pfam" id="PF00115">
    <property type="entry name" value="COX1"/>
    <property type="match status" value="1"/>
</dbReference>
<evidence type="ECO:0000259" key="2">
    <source>
        <dbReference type="Pfam" id="PF22085"/>
    </source>
</evidence>
<dbReference type="Proteomes" id="UP000769766">
    <property type="component" value="Unassembled WGS sequence"/>
</dbReference>
<proteinExistence type="predicted"/>